<name>A0A975YQ32_9VIBR</name>
<feature type="signal peptide" evidence="1">
    <location>
        <begin position="1"/>
        <end position="21"/>
    </location>
</feature>
<dbReference type="PROSITE" id="PS51257">
    <property type="entry name" value="PROKAR_LIPOPROTEIN"/>
    <property type="match status" value="1"/>
</dbReference>
<dbReference type="Pfam" id="PF13978">
    <property type="entry name" value="DUF4223"/>
    <property type="match status" value="1"/>
</dbReference>
<proteinExistence type="predicted"/>
<organism evidence="2 3">
    <name type="scientific">Vibrio ostreae</name>
    <dbReference type="NCBI Taxonomy" id="2841925"/>
    <lineage>
        <taxon>Bacteria</taxon>
        <taxon>Pseudomonadati</taxon>
        <taxon>Pseudomonadota</taxon>
        <taxon>Gammaproteobacteria</taxon>
        <taxon>Vibrionales</taxon>
        <taxon>Vibrionaceae</taxon>
        <taxon>Vibrio</taxon>
    </lineage>
</organism>
<keyword evidence="1" id="KW-0732">Signal</keyword>
<protein>
    <submittedName>
        <fullName evidence="2">YhfL family protein</fullName>
    </submittedName>
</protein>
<dbReference type="EMBL" id="CP076643">
    <property type="protein sequence ID" value="QXO19186.1"/>
    <property type="molecule type" value="Genomic_DNA"/>
</dbReference>
<dbReference type="AlphaFoldDB" id="A0A975YQ32"/>
<sequence length="58" mass="6044">MKSFSKVAKLTLVGAALAILAGCTGTTYNKEKNCSEDYLIHPAISIPSVIGACDSVNK</sequence>
<feature type="chain" id="PRO_5037984543" evidence="1">
    <location>
        <begin position="22"/>
        <end position="58"/>
    </location>
</feature>
<accession>A0A975YQ32</accession>
<reference evidence="2" key="1">
    <citation type="submission" date="2021-06" db="EMBL/GenBank/DDBJ databases">
        <title>Vibrio nov. sp., novel gut bacterium isolated from Yellow Sea oyster.</title>
        <authorList>
            <person name="Muhammad N."/>
            <person name="Nguyen T.H."/>
            <person name="Lee Y.-J."/>
            <person name="Ko J."/>
            <person name="Kim S.-G."/>
        </authorList>
    </citation>
    <scope>NUCLEOTIDE SEQUENCE</scope>
    <source>
        <strain evidence="2">OG9-811</strain>
    </source>
</reference>
<keyword evidence="3" id="KW-1185">Reference proteome</keyword>
<evidence type="ECO:0000313" key="3">
    <source>
        <dbReference type="Proteomes" id="UP000694232"/>
    </source>
</evidence>
<dbReference type="Proteomes" id="UP000694232">
    <property type="component" value="Chromosome 1"/>
</dbReference>
<evidence type="ECO:0000313" key="2">
    <source>
        <dbReference type="EMBL" id="QXO19186.1"/>
    </source>
</evidence>
<dbReference type="KEGG" id="vos:KNV97_13430"/>
<gene>
    <name evidence="2" type="ORF">KNV97_13430</name>
</gene>
<evidence type="ECO:0000256" key="1">
    <source>
        <dbReference type="SAM" id="SignalP"/>
    </source>
</evidence>
<dbReference type="InterPro" id="IPR025318">
    <property type="entry name" value="DUF4223"/>
</dbReference>
<dbReference type="RefSeq" id="WP_136484310.1">
    <property type="nucleotide sequence ID" value="NZ_CP076643.1"/>
</dbReference>